<proteinExistence type="predicted"/>
<feature type="transmembrane region" description="Helical" evidence="1">
    <location>
        <begin position="87"/>
        <end position="103"/>
    </location>
</feature>
<evidence type="ECO:0000313" key="2">
    <source>
        <dbReference type="EMBL" id="SES14956.1"/>
    </source>
</evidence>
<protein>
    <submittedName>
        <fullName evidence="2">Uncharacterized protein</fullName>
    </submittedName>
</protein>
<keyword evidence="1" id="KW-1133">Transmembrane helix</keyword>
<dbReference type="AlphaFoldDB" id="A0A1H9UZW4"/>
<evidence type="ECO:0000313" key="3">
    <source>
        <dbReference type="Proteomes" id="UP000198929"/>
    </source>
</evidence>
<evidence type="ECO:0000256" key="1">
    <source>
        <dbReference type="SAM" id="Phobius"/>
    </source>
</evidence>
<reference evidence="3" key="1">
    <citation type="submission" date="2016-10" db="EMBL/GenBank/DDBJ databases">
        <authorList>
            <person name="Varghese N."/>
            <person name="Submissions S."/>
        </authorList>
    </citation>
    <scope>NUCLEOTIDE SEQUENCE [LARGE SCALE GENOMIC DNA]</scope>
    <source>
        <strain evidence="3">DSM 20524</strain>
    </source>
</reference>
<dbReference type="Proteomes" id="UP000198929">
    <property type="component" value="Unassembled WGS sequence"/>
</dbReference>
<feature type="transmembrane region" description="Helical" evidence="1">
    <location>
        <begin position="48"/>
        <end position="66"/>
    </location>
</feature>
<feature type="transmembrane region" description="Helical" evidence="1">
    <location>
        <begin position="190"/>
        <end position="209"/>
    </location>
</feature>
<sequence length="350" mass="38187">MNKLVMNKPTYQDDHWWTPSNSFLPTVAVVVIGLLLVIQWIANRADSSTVTLVSAVVLYLSMARSFDNKSHAHRAFGVNSARARRNALRSHSWALILPAIIILLGHRNWLGAATFALILALFVNDVRRANPTRERVSTSWRIRWTVPFGPPASRMIWVPMLSAAIPMGLVLGASLRFLPLHTEAVWAEPLLIGVLGACIIGCAALGGTGSPALHNWLALGLPRKRWSTHILTATLSTFVLVVVLAGLISPASWEFLLVFLLLAGTGTMIPVTIHSVGWATAANFLSYVMVIPFALEITPHPIEQTVGLSWPSYFVLAALGLIIVCGLHVAIVSDSLRPKRRGASLDDDWL</sequence>
<organism evidence="2 3">
    <name type="scientific">Corynebacterium cystitidis DSM 20524</name>
    <dbReference type="NCBI Taxonomy" id="1121357"/>
    <lineage>
        <taxon>Bacteria</taxon>
        <taxon>Bacillati</taxon>
        <taxon>Actinomycetota</taxon>
        <taxon>Actinomycetes</taxon>
        <taxon>Mycobacteriales</taxon>
        <taxon>Corynebacteriaceae</taxon>
        <taxon>Corynebacterium</taxon>
    </lineage>
</organism>
<feature type="transmembrane region" description="Helical" evidence="1">
    <location>
        <begin position="310"/>
        <end position="331"/>
    </location>
</feature>
<keyword evidence="1" id="KW-0812">Transmembrane</keyword>
<dbReference type="EMBL" id="FOGQ01000009">
    <property type="protein sequence ID" value="SES14956.1"/>
    <property type="molecule type" value="Genomic_DNA"/>
</dbReference>
<accession>A0A1H9UZW4</accession>
<feature type="transmembrane region" description="Helical" evidence="1">
    <location>
        <begin position="230"/>
        <end position="249"/>
    </location>
</feature>
<feature type="transmembrane region" description="Helical" evidence="1">
    <location>
        <begin position="21"/>
        <end position="42"/>
    </location>
</feature>
<feature type="transmembrane region" description="Helical" evidence="1">
    <location>
        <begin position="156"/>
        <end position="178"/>
    </location>
</feature>
<gene>
    <name evidence="2" type="ORF">SAMN05661109_02026</name>
</gene>
<keyword evidence="3" id="KW-1185">Reference proteome</keyword>
<feature type="transmembrane region" description="Helical" evidence="1">
    <location>
        <begin position="255"/>
        <end position="273"/>
    </location>
</feature>
<name>A0A1H9UZW4_9CORY</name>
<keyword evidence="1" id="KW-0472">Membrane</keyword>
<dbReference type="STRING" id="1121357.SAMN05661109_02026"/>